<accession>A0A098LFB2</accession>
<name>A0A098LFB2_9BACT</name>
<evidence type="ECO:0000313" key="1">
    <source>
        <dbReference type="EMBL" id="GAL85671.1"/>
    </source>
</evidence>
<gene>
    <name evidence="1" type="ORF">MYP_2900</name>
</gene>
<protein>
    <submittedName>
        <fullName evidence="1">Uncharacterized protein</fullName>
    </submittedName>
</protein>
<organism evidence="1 2">
    <name type="scientific">Sporocytophaga myxococcoides</name>
    <dbReference type="NCBI Taxonomy" id="153721"/>
    <lineage>
        <taxon>Bacteria</taxon>
        <taxon>Pseudomonadati</taxon>
        <taxon>Bacteroidota</taxon>
        <taxon>Cytophagia</taxon>
        <taxon>Cytophagales</taxon>
        <taxon>Cytophagaceae</taxon>
        <taxon>Sporocytophaga</taxon>
    </lineage>
</organism>
<dbReference type="EMBL" id="BBLT01000005">
    <property type="protein sequence ID" value="GAL85671.1"/>
    <property type="molecule type" value="Genomic_DNA"/>
</dbReference>
<dbReference type="PANTHER" id="PTHR46504:SF2">
    <property type="entry name" value="TRNASE Z TRZ1"/>
    <property type="match status" value="1"/>
</dbReference>
<comment type="caution">
    <text evidence="1">The sequence shown here is derived from an EMBL/GenBank/DDBJ whole genome shotgun (WGS) entry which is preliminary data.</text>
</comment>
<keyword evidence="2" id="KW-1185">Reference proteome</keyword>
<dbReference type="Proteomes" id="UP000030185">
    <property type="component" value="Unassembled WGS sequence"/>
</dbReference>
<reference evidence="1 2" key="1">
    <citation type="submission" date="2014-09" db="EMBL/GenBank/DDBJ databases">
        <title>Sporocytophaga myxococcoides PG-01 genome sequencing.</title>
        <authorList>
            <person name="Liu L."/>
            <person name="Gao P.J."/>
            <person name="Chen G.J."/>
            <person name="Wang L.S."/>
        </authorList>
    </citation>
    <scope>NUCLEOTIDE SEQUENCE [LARGE SCALE GENOMIC DNA]</scope>
    <source>
        <strain evidence="1 2">PG-01</strain>
    </source>
</reference>
<sequence>MFDSGDGVAASLLQKARKVEHVFISHADRDHLGGLLQFNQLNAREGYPILHYPAHCGSFPAIEEFSKKFDPHVKGTIWKPVIEDQEIQIADHLIVKVIRNEHVKADKGIYKSFSYKVYQTKTKLKPEYASLPQDRIKQLIAKSGREALSEIVRTNILTYSGDTPVDDYSKWDNSKILIHEATFLGGIDEERINKHGNKHSNLDEVIKMVSEINIETLILGHFSSRYSNEQIDGQIKKLCKEYLIKIPVYRVLPGQVHKDILSGSPINQ</sequence>
<proteinExistence type="predicted"/>
<dbReference type="SUPFAM" id="SSF56281">
    <property type="entry name" value="Metallo-hydrolase/oxidoreductase"/>
    <property type="match status" value="1"/>
</dbReference>
<dbReference type="InterPro" id="IPR036866">
    <property type="entry name" value="RibonucZ/Hydroxyglut_hydro"/>
</dbReference>
<dbReference type="eggNOG" id="COG1234">
    <property type="taxonomic scope" value="Bacteria"/>
</dbReference>
<evidence type="ECO:0000313" key="2">
    <source>
        <dbReference type="Proteomes" id="UP000030185"/>
    </source>
</evidence>
<dbReference type="Gene3D" id="3.60.15.10">
    <property type="entry name" value="Ribonuclease Z/Hydroxyacylglutathione hydrolase-like"/>
    <property type="match status" value="1"/>
</dbReference>
<dbReference type="PANTHER" id="PTHR46504">
    <property type="entry name" value="TRNASE Z TRZ1"/>
    <property type="match status" value="1"/>
</dbReference>
<dbReference type="STRING" id="153721.MYP_2900"/>
<dbReference type="AlphaFoldDB" id="A0A098LFB2"/>